<accession>A0A9P6VVG7</accession>
<feature type="region of interest" description="Disordered" evidence="6">
    <location>
        <begin position="53"/>
        <end position="74"/>
    </location>
</feature>
<feature type="compositionally biased region" description="Low complexity" evidence="6">
    <location>
        <begin position="341"/>
        <end position="351"/>
    </location>
</feature>
<dbReference type="InterPro" id="IPR024687">
    <property type="entry name" value="MMS19_C"/>
</dbReference>
<dbReference type="InterPro" id="IPR011989">
    <property type="entry name" value="ARM-like"/>
</dbReference>
<dbReference type="InterPro" id="IPR039920">
    <property type="entry name" value="MMS19"/>
</dbReference>
<feature type="compositionally biased region" description="Basic and acidic residues" evidence="6">
    <location>
        <begin position="469"/>
        <end position="481"/>
    </location>
</feature>
<keyword evidence="4 5" id="KW-0539">Nucleus</keyword>
<evidence type="ECO:0000313" key="9">
    <source>
        <dbReference type="EMBL" id="KAG0656095.1"/>
    </source>
</evidence>
<protein>
    <recommendedName>
        <fullName evidence="5">MMS19 nucleotide excision repair protein</fullName>
    </recommendedName>
</protein>
<comment type="similarity">
    <text evidence="2 5">Belongs to the MET18/MMS19 family.</text>
</comment>
<organism evidence="9 10">
    <name type="scientific">Rhodotorula mucilaginosa</name>
    <name type="common">Yeast</name>
    <name type="synonym">Rhodotorula rubra</name>
    <dbReference type="NCBI Taxonomy" id="5537"/>
    <lineage>
        <taxon>Eukaryota</taxon>
        <taxon>Fungi</taxon>
        <taxon>Dikarya</taxon>
        <taxon>Basidiomycota</taxon>
        <taxon>Pucciniomycotina</taxon>
        <taxon>Microbotryomycetes</taxon>
        <taxon>Sporidiobolales</taxon>
        <taxon>Sporidiobolaceae</taxon>
        <taxon>Rhodotorula</taxon>
    </lineage>
</organism>
<dbReference type="InterPro" id="IPR016024">
    <property type="entry name" value="ARM-type_fold"/>
</dbReference>
<comment type="subcellular location">
    <subcellularLocation>
        <location evidence="1 5">Nucleus</location>
    </subcellularLocation>
</comment>
<evidence type="ECO:0000256" key="5">
    <source>
        <dbReference type="RuleBase" id="RU367072"/>
    </source>
</evidence>
<proteinExistence type="inferred from homology"/>
<evidence type="ECO:0000256" key="2">
    <source>
        <dbReference type="ARBA" id="ARBA00009340"/>
    </source>
</evidence>
<dbReference type="Proteomes" id="UP000777482">
    <property type="component" value="Unassembled WGS sequence"/>
</dbReference>
<dbReference type="PANTHER" id="PTHR12891:SF0">
    <property type="entry name" value="MMS19 NUCLEOTIDE EXCISION REPAIR PROTEIN HOMOLOG"/>
    <property type="match status" value="1"/>
</dbReference>
<dbReference type="GO" id="GO:0016226">
    <property type="term" value="P:iron-sulfur cluster assembly"/>
    <property type="evidence" value="ECO:0007669"/>
    <property type="project" value="UniProtKB-UniRule"/>
</dbReference>
<comment type="function">
    <text evidence="5">Key component of the cytosolic iron-sulfur protein assembly (CIA) complex, a multiprotein complex that mediates the incorporation of iron-sulfur cluster into apoproteins specifically involved in DNA metabolism and genomic integrity. In the CIA complex, MMS19 acts as an adapter between early-acting CIA components and a subset of cellular target iron-sulfur proteins.</text>
</comment>
<feature type="domain" description="MMS19 C-terminal" evidence="7">
    <location>
        <begin position="613"/>
        <end position="1055"/>
    </location>
</feature>
<evidence type="ECO:0000313" key="10">
    <source>
        <dbReference type="Proteomes" id="UP000777482"/>
    </source>
</evidence>
<dbReference type="Pfam" id="PF12460">
    <property type="entry name" value="MMS19_C"/>
    <property type="match status" value="1"/>
</dbReference>
<keyword evidence="3" id="KW-0677">Repeat</keyword>
<evidence type="ECO:0000256" key="4">
    <source>
        <dbReference type="ARBA" id="ARBA00023242"/>
    </source>
</evidence>
<feature type="region of interest" description="Disordered" evidence="6">
    <location>
        <begin position="338"/>
        <end position="372"/>
    </location>
</feature>
<feature type="domain" description="MMS19 N-terminal" evidence="8">
    <location>
        <begin position="44"/>
        <end position="313"/>
    </location>
</feature>
<gene>
    <name evidence="9" type="ORF">C6P46_000463</name>
</gene>
<dbReference type="EMBL" id="PUHQ01000104">
    <property type="protein sequence ID" value="KAG0656095.1"/>
    <property type="molecule type" value="Genomic_DNA"/>
</dbReference>
<feature type="region of interest" description="Disordered" evidence="6">
    <location>
        <begin position="459"/>
        <end position="494"/>
    </location>
</feature>
<dbReference type="GO" id="GO:0005634">
    <property type="term" value="C:nucleus"/>
    <property type="evidence" value="ECO:0007669"/>
    <property type="project" value="UniProtKB-SubCell"/>
</dbReference>
<dbReference type="GO" id="GO:0097361">
    <property type="term" value="C:cytosolic [4Fe-4S] assembly targeting complex"/>
    <property type="evidence" value="ECO:0007669"/>
    <property type="project" value="UniProtKB-UniRule"/>
</dbReference>
<dbReference type="InterPro" id="IPR029240">
    <property type="entry name" value="MMS19_N"/>
</dbReference>
<dbReference type="Gene3D" id="1.25.10.10">
    <property type="entry name" value="Leucine-rich Repeat Variant"/>
    <property type="match status" value="1"/>
</dbReference>
<dbReference type="OrthoDB" id="342900at2759"/>
<dbReference type="PANTHER" id="PTHR12891">
    <property type="entry name" value="DNA REPAIR/TRANSCRIPTION PROTEIN MET18/MMS19"/>
    <property type="match status" value="1"/>
</dbReference>
<evidence type="ECO:0000256" key="3">
    <source>
        <dbReference type="ARBA" id="ARBA00022737"/>
    </source>
</evidence>
<sequence length="1187" mass="127899">MAQLPPLVRSYQALQESDLAESPIPEQIAHGLLENQWKLVHVVKELADALTSDADPTRARGKLPPSSSSSTQPRTHLGVLLSHRGLVAFTSPKTLTTFFVDKLSEKASLVPCATALTELVKSPTFGTGEGIEVAKGVLSSVNLKSHPQATRHSVYVLLDHLMSHARPALQRLGSEFISGYCSLVEGEKDPRNLMISFNLVKVILLEFDVAKTIEELFDITFCYFPITFTPPPGDPYGISSEDLIVALRGCLSATPLLGPLALPLFFDKLQAASEKAKRQTLQALVACFPIYGAATCGEWAGRFSEALITEVFHASDDEMQYLALLAVRALYSTLYPDSDSRTTSTTTVAASGSGGDVEMNEAGGGEGGKPPATSTAVEGVAVKMVQNSLDELKEPDKNNAKPAMRILTALVCSSDRLARYVLEQSLPPLLDLYKSQDDIALRPSVLSHLATLLASLSAPAASDDDDDHSADKEPPPPKELRTPPTFSHADGASPLEPFRDDLLSILTGSTRALTCRLPALEGLLALVRIPQFLAPSEVDFSVSAIDEVLMHPDGGDEYYDAALDALVVISRVYPRVIERLTLPLLLATLPTATASVSLPLPGSAESDDYRRALEALAALCLHPDLFEILVLRLLARLDETLAISVPARTSEYTAATLYAHHVLATLRAVIQQKIKQGHVDVAKYVETLVPRLSAMVILPTTFPAAEDGDSSRSVACDPRLVLDVGRVVNLIVQRVEAEYAPMLPGSLPRNALTPVVGSGPVPFRPFETSSATTQQNLTALFSALLLAMKPAVALPAADLSVFLRSSLERTLSAQNEVQLAATVHLLGSTVNKRAPDLADFLDSDVDSLYRSTVASASAPAAQRRSALRAYSWIAKGLIVRSDQRGYAMIEHLLALFQDAELAPVAAASLGTIAEEKDGVLSKENAAVIRRFFTYLLPKLVDLYKTSTAEGDQKNIYLVALSSLLRHIPKQLTLTELPKLLPLLITSLDLPDASLRANVIDALTVLVNDVPSELENAISGITTKVLRGLTVESGERDTPSEAKLRLASLAFLSSLPARIPYLVLHSQKPTILGDLGRALDDPRREVRRAAVECRSQWFLRFLSSPFPAFCLRPRSPYAPRSAPRMLHLLLVTSIHPALETAADADAGGVARQGLAVKGRQILGPWASAVFAWSSTTQRWSSDPLAPAS</sequence>
<dbReference type="GO" id="GO:0006281">
    <property type="term" value="P:DNA repair"/>
    <property type="evidence" value="ECO:0007669"/>
    <property type="project" value="UniProtKB-UniRule"/>
</dbReference>
<dbReference type="AlphaFoldDB" id="A0A9P6VVG7"/>
<evidence type="ECO:0000259" key="8">
    <source>
        <dbReference type="Pfam" id="PF14500"/>
    </source>
</evidence>
<comment type="caution">
    <text evidence="9">The sequence shown here is derived from an EMBL/GenBank/DDBJ whole genome shotgun (WGS) entry which is preliminary data.</text>
</comment>
<dbReference type="Pfam" id="PF14500">
    <property type="entry name" value="MMS19_N"/>
    <property type="match status" value="1"/>
</dbReference>
<evidence type="ECO:0000259" key="7">
    <source>
        <dbReference type="Pfam" id="PF12460"/>
    </source>
</evidence>
<dbReference type="GO" id="GO:0051604">
    <property type="term" value="P:protein maturation"/>
    <property type="evidence" value="ECO:0007669"/>
    <property type="project" value="UniProtKB-UniRule"/>
</dbReference>
<keyword evidence="5" id="KW-0234">DNA repair</keyword>
<evidence type="ECO:0000256" key="6">
    <source>
        <dbReference type="SAM" id="MobiDB-lite"/>
    </source>
</evidence>
<dbReference type="SUPFAM" id="SSF48371">
    <property type="entry name" value="ARM repeat"/>
    <property type="match status" value="1"/>
</dbReference>
<name>A0A9P6VVG7_RHOMI</name>
<evidence type="ECO:0000256" key="1">
    <source>
        <dbReference type="ARBA" id="ARBA00004123"/>
    </source>
</evidence>
<keyword evidence="10" id="KW-1185">Reference proteome</keyword>
<keyword evidence="5" id="KW-0227">DNA damage</keyword>
<reference evidence="9 10" key="1">
    <citation type="submission" date="2020-11" db="EMBL/GenBank/DDBJ databases">
        <title>Kefir isolates.</title>
        <authorList>
            <person name="Marcisauskas S."/>
            <person name="Kim Y."/>
            <person name="Blasche S."/>
        </authorList>
    </citation>
    <scope>NUCLEOTIDE SEQUENCE [LARGE SCALE GENOMIC DNA]</scope>
    <source>
        <strain evidence="9 10">KR</strain>
    </source>
</reference>